<dbReference type="Pfam" id="PF05960">
    <property type="entry name" value="DUF885"/>
    <property type="match status" value="1"/>
</dbReference>
<evidence type="ECO:0000256" key="1">
    <source>
        <dbReference type="SAM" id="SignalP"/>
    </source>
</evidence>
<gene>
    <name evidence="2" type="ORF">B7Y86_06410</name>
</gene>
<reference evidence="2 3" key="1">
    <citation type="submission" date="2017-03" db="EMBL/GenBank/DDBJ databases">
        <title>Lifting the veil on microbial sulfur biogeochemistry in mining wastewaters.</title>
        <authorList>
            <person name="Kantor R.S."/>
            <person name="Colenbrander Nelson T."/>
            <person name="Marshall S."/>
            <person name="Bennett D."/>
            <person name="Apte S."/>
            <person name="Camacho D."/>
            <person name="Thomas B.C."/>
            <person name="Warren L.A."/>
            <person name="Banfield J.F."/>
        </authorList>
    </citation>
    <scope>NUCLEOTIDE SEQUENCE [LARGE SCALE GENOMIC DNA]</scope>
    <source>
        <strain evidence="2">32-68-21</strain>
    </source>
</reference>
<feature type="chain" id="PRO_5013078980" description="Tat pathway signal protein" evidence="1">
    <location>
        <begin position="27"/>
        <end position="599"/>
    </location>
</feature>
<accession>A0A258HJY3</accession>
<sequence length="599" mass="65005">MIDRRRLLGSAAAAAGLAALPTLAFARPADEDARLDAILSRQFEADLNDAPQQATSLGLDVGARAGQRARLNDRSLAHAEAGRSEARAQLAELQTIDPAALSNAGRLSYDILGFQKEVAAAAADFPWHTASGWRRTPYAVSQINGAYIDVPSFLDTTHPVKTREDADAFIERLNAFAGALDGDTERSVAHAGMGVVAPDFILDTTIRQLTALRDQPGADQAMVSSLARKMSEAGIEGDHVERATTLLDGPVRAALERQIEALKIQRESAVHDAGIGRLARGDAYYALNLKAFTTTTSTAAEIHQLGLDQVAEIQAQADELLKGEGYSQGSVAERMAALRTEARFVWPNTDAGRADLLTYLNAEMDRVRARMPEVFARVPISEFLVNRVPPAIEAGAPGGYAQGGSLDGTRPGIYFINLKDTADWPRWTLKTLTYHEAAPGHLFEGALALQSADLPLYRKTVGFSAYGEGWGLYAERLADELGLYDGDPFGRIGYLESFLFRACRLVVDTGLHSRGWSREQAIRYMAENVGDPNETEIDRYCSAPGQACSYKMGEIAITALREDVKGRPGFDLKRFHSAVLEGGRMPLTVLERRVRAAFA</sequence>
<name>A0A258HJY3_9CAUL</name>
<dbReference type="AlphaFoldDB" id="A0A258HJY3"/>
<evidence type="ECO:0000313" key="2">
    <source>
        <dbReference type="EMBL" id="OYX57335.1"/>
    </source>
</evidence>
<comment type="caution">
    <text evidence="2">The sequence shown here is derived from an EMBL/GenBank/DDBJ whole genome shotgun (WGS) entry which is preliminary data.</text>
</comment>
<evidence type="ECO:0008006" key="4">
    <source>
        <dbReference type="Google" id="ProtNLM"/>
    </source>
</evidence>
<evidence type="ECO:0000313" key="3">
    <source>
        <dbReference type="Proteomes" id="UP000216147"/>
    </source>
</evidence>
<dbReference type="PANTHER" id="PTHR33361:SF2">
    <property type="entry name" value="DUF885 DOMAIN-CONTAINING PROTEIN"/>
    <property type="match status" value="1"/>
</dbReference>
<dbReference type="PROSITE" id="PS51318">
    <property type="entry name" value="TAT"/>
    <property type="match status" value="1"/>
</dbReference>
<organism evidence="2 3">
    <name type="scientific">Brevundimonas subvibrioides</name>
    <dbReference type="NCBI Taxonomy" id="74313"/>
    <lineage>
        <taxon>Bacteria</taxon>
        <taxon>Pseudomonadati</taxon>
        <taxon>Pseudomonadota</taxon>
        <taxon>Alphaproteobacteria</taxon>
        <taxon>Caulobacterales</taxon>
        <taxon>Caulobacteraceae</taxon>
        <taxon>Brevundimonas</taxon>
    </lineage>
</organism>
<dbReference type="PANTHER" id="PTHR33361">
    <property type="entry name" value="GLR0591 PROTEIN"/>
    <property type="match status" value="1"/>
</dbReference>
<protein>
    <recommendedName>
        <fullName evidence="4">Tat pathway signal protein</fullName>
    </recommendedName>
</protein>
<proteinExistence type="predicted"/>
<feature type="signal peptide" evidence="1">
    <location>
        <begin position="1"/>
        <end position="26"/>
    </location>
</feature>
<keyword evidence="1" id="KW-0732">Signal</keyword>
<dbReference type="Proteomes" id="UP000216147">
    <property type="component" value="Unassembled WGS sequence"/>
</dbReference>
<dbReference type="EMBL" id="NCEQ01000006">
    <property type="protein sequence ID" value="OYX57335.1"/>
    <property type="molecule type" value="Genomic_DNA"/>
</dbReference>
<dbReference type="InterPro" id="IPR006311">
    <property type="entry name" value="TAT_signal"/>
</dbReference>
<dbReference type="InterPro" id="IPR010281">
    <property type="entry name" value="DUF885"/>
</dbReference>